<proteinExistence type="inferred from homology"/>
<keyword evidence="7" id="KW-1133">Transmembrane helix</keyword>
<keyword evidence="6" id="KW-0349">Heme</keyword>
<dbReference type="InterPro" id="IPR001128">
    <property type="entry name" value="Cyt_P450"/>
</dbReference>
<dbReference type="SUPFAM" id="SSF48264">
    <property type="entry name" value="Cytochrome P450"/>
    <property type="match status" value="1"/>
</dbReference>
<evidence type="ECO:0000313" key="9">
    <source>
        <dbReference type="Proteomes" id="UP000823775"/>
    </source>
</evidence>
<dbReference type="InterPro" id="IPR036396">
    <property type="entry name" value="Cyt_P450_sf"/>
</dbReference>
<keyword evidence="7" id="KW-0472">Membrane</keyword>
<dbReference type="CDD" id="cd11064">
    <property type="entry name" value="CYP86A"/>
    <property type="match status" value="1"/>
</dbReference>
<keyword evidence="5 6" id="KW-0408">Iron</keyword>
<organism evidence="8 9">
    <name type="scientific">Datura stramonium</name>
    <name type="common">Jimsonweed</name>
    <name type="synonym">Common thornapple</name>
    <dbReference type="NCBI Taxonomy" id="4076"/>
    <lineage>
        <taxon>Eukaryota</taxon>
        <taxon>Viridiplantae</taxon>
        <taxon>Streptophyta</taxon>
        <taxon>Embryophyta</taxon>
        <taxon>Tracheophyta</taxon>
        <taxon>Spermatophyta</taxon>
        <taxon>Magnoliopsida</taxon>
        <taxon>eudicotyledons</taxon>
        <taxon>Gunneridae</taxon>
        <taxon>Pentapetalae</taxon>
        <taxon>asterids</taxon>
        <taxon>lamiids</taxon>
        <taxon>Solanales</taxon>
        <taxon>Solanaceae</taxon>
        <taxon>Solanoideae</taxon>
        <taxon>Datureae</taxon>
        <taxon>Datura</taxon>
    </lineage>
</organism>
<comment type="similarity">
    <text evidence="2 6">Belongs to the cytochrome P450 family.</text>
</comment>
<gene>
    <name evidence="8" type="ORF">HAX54_000969</name>
</gene>
<dbReference type="Gene3D" id="1.10.630.10">
    <property type="entry name" value="Cytochrome P450"/>
    <property type="match status" value="1"/>
</dbReference>
<comment type="cofactor">
    <cofactor evidence="1">
        <name>heme</name>
        <dbReference type="ChEBI" id="CHEBI:30413"/>
    </cofactor>
</comment>
<evidence type="ECO:0000256" key="7">
    <source>
        <dbReference type="SAM" id="Phobius"/>
    </source>
</evidence>
<dbReference type="InterPro" id="IPR017972">
    <property type="entry name" value="Cyt_P450_CS"/>
</dbReference>
<accession>A0ABS8WSK3</accession>
<comment type="caution">
    <text evidence="8">The sequence shown here is derived from an EMBL/GenBank/DDBJ whole genome shotgun (WGS) entry which is preliminary data.</text>
</comment>
<keyword evidence="4 6" id="KW-0560">Oxidoreductase</keyword>
<dbReference type="PROSITE" id="PS00086">
    <property type="entry name" value="CYTOCHROME_P450"/>
    <property type="match status" value="1"/>
</dbReference>
<evidence type="ECO:0000256" key="1">
    <source>
        <dbReference type="ARBA" id="ARBA00001971"/>
    </source>
</evidence>
<reference evidence="8 9" key="1">
    <citation type="journal article" date="2021" name="BMC Genomics">
        <title>Datura genome reveals duplications of psychoactive alkaloid biosynthetic genes and high mutation rate following tissue culture.</title>
        <authorList>
            <person name="Rajewski A."/>
            <person name="Carter-House D."/>
            <person name="Stajich J."/>
            <person name="Litt A."/>
        </authorList>
    </citation>
    <scope>NUCLEOTIDE SEQUENCE [LARGE SCALE GENOMIC DNA]</scope>
    <source>
        <strain evidence="8">AR-01</strain>
    </source>
</reference>
<dbReference type="Proteomes" id="UP000823775">
    <property type="component" value="Unassembled WGS sequence"/>
</dbReference>
<name>A0ABS8WSK3_DATST</name>
<keyword evidence="6" id="KW-0503">Monooxygenase</keyword>
<evidence type="ECO:0000256" key="2">
    <source>
        <dbReference type="ARBA" id="ARBA00010617"/>
    </source>
</evidence>
<evidence type="ECO:0000313" key="8">
    <source>
        <dbReference type="EMBL" id="MCE3215131.1"/>
    </source>
</evidence>
<dbReference type="PRINTS" id="PR00385">
    <property type="entry name" value="P450"/>
</dbReference>
<feature type="transmembrane region" description="Helical" evidence="7">
    <location>
        <begin position="12"/>
        <end position="29"/>
    </location>
</feature>
<dbReference type="EMBL" id="JACEIK010010346">
    <property type="protein sequence ID" value="MCE3215131.1"/>
    <property type="molecule type" value="Genomic_DNA"/>
</dbReference>
<evidence type="ECO:0008006" key="10">
    <source>
        <dbReference type="Google" id="ProtNLM"/>
    </source>
</evidence>
<dbReference type="PANTHER" id="PTHR24296">
    <property type="entry name" value="CYTOCHROME P450"/>
    <property type="match status" value="1"/>
</dbReference>
<evidence type="ECO:0000256" key="3">
    <source>
        <dbReference type="ARBA" id="ARBA00022723"/>
    </source>
</evidence>
<dbReference type="PRINTS" id="PR00463">
    <property type="entry name" value="EP450I"/>
</dbReference>
<keyword evidence="7" id="KW-0812">Transmembrane</keyword>
<dbReference type="Pfam" id="PF00067">
    <property type="entry name" value="p450"/>
    <property type="match status" value="1"/>
</dbReference>
<evidence type="ECO:0000256" key="6">
    <source>
        <dbReference type="RuleBase" id="RU000461"/>
    </source>
</evidence>
<dbReference type="InterPro" id="IPR002401">
    <property type="entry name" value="Cyt_P450_E_grp-I"/>
</dbReference>
<evidence type="ECO:0000256" key="4">
    <source>
        <dbReference type="ARBA" id="ARBA00023002"/>
    </source>
</evidence>
<keyword evidence="3 6" id="KW-0479">Metal-binding</keyword>
<protein>
    <recommendedName>
        <fullName evidence="10">Alkane hydroxylase MAH1-like</fullName>
    </recommendedName>
</protein>
<keyword evidence="9" id="KW-1185">Reference proteome</keyword>
<evidence type="ECO:0000256" key="5">
    <source>
        <dbReference type="ARBA" id="ARBA00023004"/>
    </source>
</evidence>
<sequence>MVLTSVMTSIGYFEIFVSIFCFFVFWAIGDRSGLPWNWPFLGMFPGLLLHVNRIHERCFEVFSRTGGTFLLKGPWFTNMDILGTVDPANVHYIMSSNFANFPKGDEFKKIFDVLGDGIFNSDLDLWKGQRKLARTLITHQMFHNCLVKTSWDKIENGLVPVLEIVARENRVVDLQDVFQRFTFDTTCQLVTGYDPGCLSFEFPRVPFSKAMDEAEEVLFIRHLLPESVWKLQKWLGIGHEAKLTRAWHVLDQVISKYISVKREELSNIATKSKEDQEEDCFDLLTSYILNDGLNFDDKFLRDTILNLMIAGRDTTSSALTWFIWLVVTHPEVEKKIREELAVVNPLTSSSKWRLFKENELKNAIYLHASLCESLRLYPPVPFQHKTPQEHDILPSGHHVHPKMRVIFSLYAMGRMESIWGKDCLEFKPERWISERGTIKHEPSYKFLAFNAGPRTCLGKEVAFTQMKAVAAAIIHNYQVEVIKGHKVSPNVSIILYMQHGFKARIKKRWT</sequence>